<dbReference type="AlphaFoldDB" id="A0A2M7W1U6"/>
<proteinExistence type="inferred from homology"/>
<feature type="domain" description="Bacterial type II secretion system protein E" evidence="2">
    <location>
        <begin position="225"/>
        <end position="239"/>
    </location>
</feature>
<accession>A0A2M7W1U6</accession>
<gene>
    <name evidence="3" type="ORF">COX64_02740</name>
</gene>
<dbReference type="Gene3D" id="3.30.450.90">
    <property type="match status" value="1"/>
</dbReference>
<reference evidence="4" key="1">
    <citation type="submission" date="2017-09" db="EMBL/GenBank/DDBJ databases">
        <title>Depth-based differentiation of microbial function through sediment-hosted aquifers and enrichment of novel symbionts in the deep terrestrial subsurface.</title>
        <authorList>
            <person name="Probst A.J."/>
            <person name="Ladd B."/>
            <person name="Jarett J.K."/>
            <person name="Geller-Mcgrath D.E."/>
            <person name="Sieber C.M.K."/>
            <person name="Emerson J.B."/>
            <person name="Anantharaman K."/>
            <person name="Thomas B.C."/>
            <person name="Malmstrom R."/>
            <person name="Stieglmeier M."/>
            <person name="Klingl A."/>
            <person name="Woyke T."/>
            <person name="Ryan C.M."/>
            <person name="Banfield J.F."/>
        </authorList>
    </citation>
    <scope>NUCLEOTIDE SEQUENCE [LARGE SCALE GENOMIC DNA]</scope>
</reference>
<dbReference type="NCBIfam" id="TIGR01420">
    <property type="entry name" value="pilT_fam"/>
    <property type="match status" value="1"/>
</dbReference>
<dbReference type="Gene3D" id="3.40.50.300">
    <property type="entry name" value="P-loop containing nucleotide triphosphate hydrolases"/>
    <property type="match status" value="1"/>
</dbReference>
<dbReference type="EMBL" id="PFQB01000074">
    <property type="protein sequence ID" value="PJA13847.1"/>
    <property type="molecule type" value="Genomic_DNA"/>
</dbReference>
<dbReference type="InterPro" id="IPR050921">
    <property type="entry name" value="T4SS_GSP_E_ATPase"/>
</dbReference>
<comment type="caution">
    <text evidence="3">The sequence shown here is derived from an EMBL/GenBank/DDBJ whole genome shotgun (WGS) entry which is preliminary data.</text>
</comment>
<dbReference type="GO" id="GO:0016887">
    <property type="term" value="F:ATP hydrolysis activity"/>
    <property type="evidence" value="ECO:0007669"/>
    <property type="project" value="InterPro"/>
</dbReference>
<dbReference type="InterPro" id="IPR027417">
    <property type="entry name" value="P-loop_NTPase"/>
</dbReference>
<dbReference type="InterPro" id="IPR006321">
    <property type="entry name" value="PilT/PilU"/>
</dbReference>
<dbReference type="SUPFAM" id="SSF52540">
    <property type="entry name" value="P-loop containing nucleoside triphosphate hydrolases"/>
    <property type="match status" value="1"/>
</dbReference>
<sequence>MSVSSEPTVPRREYTNAEKREQPIGVIEVTGSYEITALLDLVVQKNASDLHVAVGYPPMIRIDGDLLTVGHQILDPKMAKELIYVVLPDEKKEQLEVNREVDLAYQHKTEARFRINAYWQRGYLSAAFRLIPNRIRTIDELKLPSLFHRFTEMEQGLVLVTGPTGHGKSTTLASVIQEINMKYPKHILTIEDPIEYVFPQEKALVSQRELGDDTHSWKGALRSALREDPDVVLVGEMRDLETISAAITVAETGHLVFATLHTNSAAQTVQRIVNMYPDMQQEEIRTELADVLEAVVAQRLIPIIGGGRRAALEIMLMTPAVRNLIRENKIYQIDNIIRTSLDIGMITLERSLLTLFREGLLSQEDALRYALDATEMARLLEELV</sequence>
<evidence type="ECO:0000259" key="2">
    <source>
        <dbReference type="PROSITE" id="PS00662"/>
    </source>
</evidence>
<dbReference type="PANTHER" id="PTHR30486">
    <property type="entry name" value="TWITCHING MOTILITY PROTEIN PILT"/>
    <property type="match status" value="1"/>
</dbReference>
<organism evidence="3 4">
    <name type="scientific">Candidatus Dojkabacteria bacterium CG_4_10_14_0_2_um_filter_Dojkabacteria_WS6_41_15</name>
    <dbReference type="NCBI Taxonomy" id="2014249"/>
    <lineage>
        <taxon>Bacteria</taxon>
        <taxon>Candidatus Dojkabacteria</taxon>
    </lineage>
</organism>
<protein>
    <submittedName>
        <fullName evidence="3">Type IV pili twitching motility protein PilT</fullName>
    </submittedName>
</protein>
<dbReference type="PANTHER" id="PTHR30486:SF16">
    <property type="entry name" value="TWITCHING MOTILITY PROTEIN PILT"/>
    <property type="match status" value="1"/>
</dbReference>
<name>A0A2M7W1U6_9BACT</name>
<evidence type="ECO:0000313" key="3">
    <source>
        <dbReference type="EMBL" id="PJA13847.1"/>
    </source>
</evidence>
<dbReference type="GO" id="GO:0005524">
    <property type="term" value="F:ATP binding"/>
    <property type="evidence" value="ECO:0007669"/>
    <property type="project" value="InterPro"/>
</dbReference>
<dbReference type="Pfam" id="PF00437">
    <property type="entry name" value="T2SSE"/>
    <property type="match status" value="1"/>
</dbReference>
<evidence type="ECO:0000256" key="1">
    <source>
        <dbReference type="ARBA" id="ARBA00006611"/>
    </source>
</evidence>
<dbReference type="Proteomes" id="UP000228952">
    <property type="component" value="Unassembled WGS sequence"/>
</dbReference>
<dbReference type="CDD" id="cd01131">
    <property type="entry name" value="PilT"/>
    <property type="match status" value="1"/>
</dbReference>
<evidence type="ECO:0000313" key="4">
    <source>
        <dbReference type="Proteomes" id="UP000228952"/>
    </source>
</evidence>
<dbReference type="PROSITE" id="PS00662">
    <property type="entry name" value="T2SP_E"/>
    <property type="match status" value="1"/>
</dbReference>
<comment type="similarity">
    <text evidence="1">Belongs to the GSP E family.</text>
</comment>
<dbReference type="InterPro" id="IPR001482">
    <property type="entry name" value="T2SS/T4SS_dom"/>
</dbReference>